<accession>A0A8T0VH46</accession>
<feature type="transmembrane region" description="Helical" evidence="2">
    <location>
        <begin position="119"/>
        <end position="136"/>
    </location>
</feature>
<feature type="compositionally biased region" description="Basic and acidic residues" evidence="1">
    <location>
        <begin position="159"/>
        <end position="169"/>
    </location>
</feature>
<sequence length="169" mass="17895">MAVAVAAAWLPPAAARRSSLSSPGSPFAAPISIHVQRRAPLPCPNTSPLPQRSRLVVASAQFDFARAAVQTAWRVGTDVVEAGSNFVPGSVPRPIARIGVTFAAVAVALFLLKSIVSTAFFVLAMMGLIYLGFMAMNPKEASGARVDETGSNPSEDPVEEARRIMEKYK</sequence>
<feature type="transmembrane region" description="Helical" evidence="2">
    <location>
        <begin position="94"/>
        <end position="112"/>
    </location>
</feature>
<keyword evidence="2" id="KW-0472">Membrane</keyword>
<evidence type="ECO:0000313" key="3">
    <source>
        <dbReference type="EMBL" id="KAG2636071.1"/>
    </source>
</evidence>
<dbReference type="AlphaFoldDB" id="A0A8T0VH46"/>
<protein>
    <submittedName>
        <fullName evidence="3">Uncharacterized protein</fullName>
    </submittedName>
</protein>
<evidence type="ECO:0000313" key="4">
    <source>
        <dbReference type="Proteomes" id="UP000823388"/>
    </source>
</evidence>
<evidence type="ECO:0000256" key="1">
    <source>
        <dbReference type="SAM" id="MobiDB-lite"/>
    </source>
</evidence>
<dbReference type="EMBL" id="CM029040">
    <property type="protein sequence ID" value="KAG2636071.1"/>
    <property type="molecule type" value="Genomic_DNA"/>
</dbReference>
<dbReference type="Proteomes" id="UP000823388">
    <property type="component" value="Chromosome 2N"/>
</dbReference>
<comment type="caution">
    <text evidence="3">The sequence shown here is derived from an EMBL/GenBank/DDBJ whole genome shotgun (WGS) entry which is preliminary data.</text>
</comment>
<keyword evidence="2" id="KW-1133">Transmembrane helix</keyword>
<proteinExistence type="predicted"/>
<dbReference type="PANTHER" id="PTHR36777:SF2">
    <property type="entry name" value="EXPRESSED PROTEIN"/>
    <property type="match status" value="1"/>
</dbReference>
<gene>
    <name evidence="3" type="ORF">PVAP13_2NG423600</name>
</gene>
<organism evidence="3 4">
    <name type="scientific">Panicum virgatum</name>
    <name type="common">Blackwell switchgrass</name>
    <dbReference type="NCBI Taxonomy" id="38727"/>
    <lineage>
        <taxon>Eukaryota</taxon>
        <taxon>Viridiplantae</taxon>
        <taxon>Streptophyta</taxon>
        <taxon>Embryophyta</taxon>
        <taxon>Tracheophyta</taxon>
        <taxon>Spermatophyta</taxon>
        <taxon>Magnoliopsida</taxon>
        <taxon>Liliopsida</taxon>
        <taxon>Poales</taxon>
        <taxon>Poaceae</taxon>
        <taxon>PACMAD clade</taxon>
        <taxon>Panicoideae</taxon>
        <taxon>Panicodae</taxon>
        <taxon>Paniceae</taxon>
        <taxon>Panicinae</taxon>
        <taxon>Panicum</taxon>
        <taxon>Panicum sect. Hiantes</taxon>
    </lineage>
</organism>
<keyword evidence="2" id="KW-0812">Transmembrane</keyword>
<reference evidence="3" key="1">
    <citation type="submission" date="2020-05" db="EMBL/GenBank/DDBJ databases">
        <title>WGS assembly of Panicum virgatum.</title>
        <authorList>
            <person name="Lovell J.T."/>
            <person name="Jenkins J."/>
            <person name="Shu S."/>
            <person name="Juenger T.E."/>
            <person name="Schmutz J."/>
        </authorList>
    </citation>
    <scope>NUCLEOTIDE SEQUENCE</scope>
    <source>
        <strain evidence="3">AP13</strain>
    </source>
</reference>
<evidence type="ECO:0000256" key="2">
    <source>
        <dbReference type="SAM" id="Phobius"/>
    </source>
</evidence>
<dbReference type="PANTHER" id="PTHR36777">
    <property type="entry name" value="EXPRESSED PROTEIN"/>
    <property type="match status" value="1"/>
</dbReference>
<feature type="region of interest" description="Disordered" evidence="1">
    <location>
        <begin position="142"/>
        <end position="169"/>
    </location>
</feature>
<name>A0A8T0VH46_PANVG</name>
<keyword evidence="4" id="KW-1185">Reference proteome</keyword>